<feature type="region of interest" description="Disordered" evidence="1">
    <location>
        <begin position="579"/>
        <end position="608"/>
    </location>
</feature>
<evidence type="ECO:0000259" key="2">
    <source>
        <dbReference type="Pfam" id="PF20211"/>
    </source>
</evidence>
<reference evidence="4" key="1">
    <citation type="journal article" date="2019" name="Int. J. Syst. Evol. Microbiol.">
        <title>The Global Catalogue of Microorganisms (GCM) 10K type strain sequencing project: providing services to taxonomists for standard genome sequencing and annotation.</title>
        <authorList>
            <consortium name="The Broad Institute Genomics Platform"/>
            <consortium name="The Broad Institute Genome Sequencing Center for Infectious Disease"/>
            <person name="Wu L."/>
            <person name="Ma J."/>
        </authorList>
    </citation>
    <scope>NUCLEOTIDE SEQUENCE [LARGE SCALE GENOMIC DNA]</scope>
    <source>
        <strain evidence="4">JCM 31696</strain>
    </source>
</reference>
<evidence type="ECO:0000313" key="3">
    <source>
        <dbReference type="EMBL" id="MFD0856953.1"/>
    </source>
</evidence>
<name>A0ABW3CTL0_9ACTN</name>
<dbReference type="InterPro" id="IPR046701">
    <property type="entry name" value="DUF6571"/>
</dbReference>
<accession>A0ABW3CTL0</accession>
<evidence type="ECO:0000313" key="4">
    <source>
        <dbReference type="Proteomes" id="UP001597083"/>
    </source>
</evidence>
<evidence type="ECO:0000256" key="1">
    <source>
        <dbReference type="SAM" id="MobiDB-lite"/>
    </source>
</evidence>
<feature type="non-terminal residue" evidence="3">
    <location>
        <position position="1"/>
    </location>
</feature>
<keyword evidence="4" id="KW-1185">Reference proteome</keyword>
<feature type="domain" description="DUF6571" evidence="2">
    <location>
        <begin position="362"/>
        <end position="519"/>
    </location>
</feature>
<organism evidence="3 4">
    <name type="scientific">Actinomadura adrarensis</name>
    <dbReference type="NCBI Taxonomy" id="1819600"/>
    <lineage>
        <taxon>Bacteria</taxon>
        <taxon>Bacillati</taxon>
        <taxon>Actinomycetota</taxon>
        <taxon>Actinomycetes</taxon>
        <taxon>Streptosporangiales</taxon>
        <taxon>Thermomonosporaceae</taxon>
        <taxon>Actinomadura</taxon>
    </lineage>
</organism>
<comment type="caution">
    <text evidence="3">The sequence shown here is derived from an EMBL/GenBank/DDBJ whole genome shotgun (WGS) entry which is preliminary data.</text>
</comment>
<proteinExistence type="predicted"/>
<sequence>YGDQIAYADGRRTADLVRRAATGDQMAMAALRRIVPGDVKPAFAKGLLEALGPEALLRLPRGFTGQIKSALTDHPTADARAWDTRAVLALLRRSLALTTHPGRSGYIGDAYLKQIVQAGRTTFPPGLNQPWAVAGYQSLSTILGAADTSRFSVHFLRTVGGDMIAYDREVHRQYWAPPSDLTGSYGMGNALDAGTTRVEQKTRRTDFLIPLFNTAAASGRQGAQALLPARPTGYYTGDPSISQFKTSDLEYLLHDRRMAWAKTDHGAALGNLIKTATSGHDPESERIALHTIDLLAREARGTFSVDVKELKLTTGGKDGDDKQVDALSGLRPHVADMLATHIVKVNGLYGDFILGKDRTHAPVTDVDLDYVLLDLSRNADAFSTVLKAQIAHAKSEIDRAVASGDRLRLTNAIVANGQVFGHLLEARNQTILAEGGRVDAANKQLKDMVAMGLGLVVNAGAEVVGRKGGAPAEYAYQNTVQKMFEALAAQAIKPLEQKPNATLAKPTDNAEAIEALFGQMLVSSLVTTRNIDPKELKGKSFAEGDPPRIRGSLTPDQYSELLRWADSRFTIGDLQERAAGAADRGMDQVSGHYRTRDGEFNVRRSGQR</sequence>
<dbReference type="Proteomes" id="UP001597083">
    <property type="component" value="Unassembled WGS sequence"/>
</dbReference>
<protein>
    <submittedName>
        <fullName evidence="3">DUF6571 family protein</fullName>
    </submittedName>
</protein>
<dbReference type="Pfam" id="PF20211">
    <property type="entry name" value="DUF6571"/>
    <property type="match status" value="1"/>
</dbReference>
<gene>
    <name evidence="3" type="ORF">ACFQ07_32280</name>
</gene>
<dbReference type="EMBL" id="JBHTIR010004312">
    <property type="protein sequence ID" value="MFD0856953.1"/>
    <property type="molecule type" value="Genomic_DNA"/>
</dbReference>